<dbReference type="AlphaFoldDB" id="A0A6L6GHD3"/>
<reference evidence="1 2" key="1">
    <citation type="submission" date="2019-11" db="EMBL/GenBank/DDBJ databases">
        <authorList>
            <person name="An D."/>
        </authorList>
    </citation>
    <scope>NUCLEOTIDE SEQUENCE [LARGE SCALE GENOMIC DNA]</scope>
    <source>
        <strain evidence="1 2">YIM 103518</strain>
    </source>
</reference>
<dbReference type="Proteomes" id="UP000473854">
    <property type="component" value="Unassembled WGS sequence"/>
</dbReference>
<comment type="caution">
    <text evidence="1">The sequence shown here is derived from an EMBL/GenBank/DDBJ whole genome shotgun (WGS) entry which is preliminary data.</text>
</comment>
<proteinExistence type="predicted"/>
<sequence length="86" mass="9991">MTSFINAEKAKLFAQSVSYDMSIYKKCLAHLIEENAKQGNTAVFTVLPKHLDLSEIHRLSADLTQLGYSIRFEVKEFYYSFNVHWN</sequence>
<evidence type="ECO:0000313" key="1">
    <source>
        <dbReference type="EMBL" id="MTD11927.1"/>
    </source>
</evidence>
<accession>A0A6L6GHD3</accession>
<gene>
    <name evidence="1" type="ORF">GIX10_10900</name>
</gene>
<dbReference type="RefSeq" id="WP_154773479.1">
    <property type="nucleotide sequence ID" value="NZ_JAXHPE010000053.1"/>
</dbReference>
<name>A0A6L6GHD3_9GAMM</name>
<organism evidence="1 2">
    <name type="scientific">Acinetobacter faecalis</name>
    <dbReference type="NCBI Taxonomy" id="2665161"/>
    <lineage>
        <taxon>Bacteria</taxon>
        <taxon>Pseudomonadati</taxon>
        <taxon>Pseudomonadota</taxon>
        <taxon>Gammaproteobacteria</taxon>
        <taxon>Moraxellales</taxon>
        <taxon>Moraxellaceae</taxon>
        <taxon>Acinetobacter</taxon>
    </lineage>
</organism>
<protein>
    <submittedName>
        <fullName evidence="1">Uncharacterized protein</fullName>
    </submittedName>
</protein>
<dbReference type="EMBL" id="WLYL01000039">
    <property type="protein sequence ID" value="MTD11927.1"/>
    <property type="molecule type" value="Genomic_DNA"/>
</dbReference>
<evidence type="ECO:0000313" key="2">
    <source>
        <dbReference type="Proteomes" id="UP000473854"/>
    </source>
</evidence>